<dbReference type="PANTHER" id="PTHR38588">
    <property type="entry name" value="BLL0334 PROTEIN"/>
    <property type="match status" value="1"/>
</dbReference>
<organism evidence="3 4">
    <name type="scientific">Nocardia flavorosea</name>
    <dbReference type="NCBI Taxonomy" id="53429"/>
    <lineage>
        <taxon>Bacteria</taxon>
        <taxon>Bacillati</taxon>
        <taxon>Actinomycetota</taxon>
        <taxon>Actinomycetes</taxon>
        <taxon>Mycobacteriales</taxon>
        <taxon>Nocardiaceae</taxon>
        <taxon>Nocardia</taxon>
    </lineage>
</organism>
<comment type="caution">
    <text evidence="3">The sequence shown here is derived from an EMBL/GenBank/DDBJ whole genome shotgun (WGS) entry which is preliminary data.</text>
</comment>
<dbReference type="RefSeq" id="WP_062979658.1">
    <property type="nucleotide sequence ID" value="NZ_JAAXOT010000012.1"/>
</dbReference>
<evidence type="ECO:0000256" key="2">
    <source>
        <dbReference type="SAM" id="Phobius"/>
    </source>
</evidence>
<reference evidence="3 4" key="1">
    <citation type="submission" date="2020-04" db="EMBL/GenBank/DDBJ databases">
        <title>MicrobeNet Type strains.</title>
        <authorList>
            <person name="Nicholson A.C."/>
        </authorList>
    </citation>
    <scope>NUCLEOTIDE SEQUENCE [LARGE SCALE GENOMIC DNA]</scope>
    <source>
        <strain evidence="3 4">JCM 3332</strain>
    </source>
</reference>
<proteinExistence type="predicted"/>
<name>A0A846YJ39_9NOCA</name>
<dbReference type="Proteomes" id="UP000570678">
    <property type="component" value="Unassembled WGS sequence"/>
</dbReference>
<keyword evidence="2" id="KW-0812">Transmembrane</keyword>
<dbReference type="CDD" id="cd07823">
    <property type="entry name" value="SRPBCC_5"/>
    <property type="match status" value="1"/>
</dbReference>
<gene>
    <name evidence="3" type="ORF">HGA15_22695</name>
</gene>
<keyword evidence="2" id="KW-1133">Transmembrane helix</keyword>
<evidence type="ECO:0000256" key="1">
    <source>
        <dbReference type="SAM" id="MobiDB-lite"/>
    </source>
</evidence>
<accession>A0A846YJ39</accession>
<dbReference type="Pfam" id="PF06240">
    <property type="entry name" value="COXG"/>
    <property type="match status" value="1"/>
</dbReference>
<keyword evidence="4" id="KW-1185">Reference proteome</keyword>
<dbReference type="EMBL" id="JAAXOT010000012">
    <property type="protein sequence ID" value="NKY58903.1"/>
    <property type="molecule type" value="Genomic_DNA"/>
</dbReference>
<dbReference type="SUPFAM" id="SSF55961">
    <property type="entry name" value="Bet v1-like"/>
    <property type="match status" value="1"/>
</dbReference>
<dbReference type="AlphaFoldDB" id="A0A846YJ39"/>
<sequence>MKLENTFRIPVPADEAWPVLLDLERLAPCVPGATLTSRDGDDFHGKIKVKLGPVGLTYNGVIKILSQDADAGIAVLEGGGRETRGNGTAKAVITCRLVESGGVTDVFVDTDLAITGKPAQFGRGALADVAGTLIGTFADNLAAEITSSAGGAADEGVEVASNSTPADATGQVGAAPTQIVGAEATGPTRAPRTGPADAGSASSPRPAGPTPVAARPGAEPIDLMAAAGLSANRQLLLALGAATLVILFLLSRNRRECRG</sequence>
<dbReference type="PANTHER" id="PTHR38588:SF1">
    <property type="entry name" value="BLL0334 PROTEIN"/>
    <property type="match status" value="1"/>
</dbReference>
<dbReference type="InterPro" id="IPR010419">
    <property type="entry name" value="CO_DH_gsu"/>
</dbReference>
<protein>
    <submittedName>
        <fullName evidence="3">Carbon monoxide dehydrogenase</fullName>
    </submittedName>
</protein>
<dbReference type="Gene3D" id="3.30.530.20">
    <property type="match status" value="1"/>
</dbReference>
<feature type="region of interest" description="Disordered" evidence="1">
    <location>
        <begin position="184"/>
        <end position="216"/>
    </location>
</feature>
<keyword evidence="2" id="KW-0472">Membrane</keyword>
<feature type="transmembrane region" description="Helical" evidence="2">
    <location>
        <begin position="234"/>
        <end position="251"/>
    </location>
</feature>
<evidence type="ECO:0000313" key="3">
    <source>
        <dbReference type="EMBL" id="NKY58903.1"/>
    </source>
</evidence>
<evidence type="ECO:0000313" key="4">
    <source>
        <dbReference type="Proteomes" id="UP000570678"/>
    </source>
</evidence>
<dbReference type="InterPro" id="IPR023393">
    <property type="entry name" value="START-like_dom_sf"/>
</dbReference>